<dbReference type="AlphaFoldDB" id="A0A8J3CAY8"/>
<organism evidence="2 3">
    <name type="scientific">Longimycelium tulufanense</name>
    <dbReference type="NCBI Taxonomy" id="907463"/>
    <lineage>
        <taxon>Bacteria</taxon>
        <taxon>Bacillati</taxon>
        <taxon>Actinomycetota</taxon>
        <taxon>Actinomycetes</taxon>
        <taxon>Pseudonocardiales</taxon>
        <taxon>Pseudonocardiaceae</taxon>
        <taxon>Longimycelium</taxon>
    </lineage>
</organism>
<dbReference type="Proteomes" id="UP000637578">
    <property type="component" value="Unassembled WGS sequence"/>
</dbReference>
<proteinExistence type="predicted"/>
<dbReference type="Pfam" id="PF12083">
    <property type="entry name" value="DUF3560"/>
    <property type="match status" value="1"/>
</dbReference>
<gene>
    <name evidence="2" type="ORF">GCM10012275_42650</name>
</gene>
<evidence type="ECO:0000313" key="2">
    <source>
        <dbReference type="EMBL" id="GGM67511.1"/>
    </source>
</evidence>
<keyword evidence="3" id="KW-1185">Reference proteome</keyword>
<protein>
    <recommendedName>
        <fullName evidence="4">DUF3560 domain-containing protein</fullName>
    </recommendedName>
</protein>
<feature type="coiled-coil region" evidence="1">
    <location>
        <begin position="123"/>
        <end position="150"/>
    </location>
</feature>
<keyword evidence="1" id="KW-0175">Coiled coil</keyword>
<reference evidence="2" key="2">
    <citation type="submission" date="2020-09" db="EMBL/GenBank/DDBJ databases">
        <authorList>
            <person name="Sun Q."/>
            <person name="Zhou Y."/>
        </authorList>
    </citation>
    <scope>NUCLEOTIDE SEQUENCE</scope>
    <source>
        <strain evidence="2">CGMCC 4.5737</strain>
    </source>
</reference>
<comment type="caution">
    <text evidence="2">The sequence shown here is derived from an EMBL/GenBank/DDBJ whole genome shotgun (WGS) entry which is preliminary data.</text>
</comment>
<dbReference type="EMBL" id="BMMK01000022">
    <property type="protein sequence ID" value="GGM67511.1"/>
    <property type="molecule type" value="Genomic_DNA"/>
</dbReference>
<accession>A0A8J3CAY8</accession>
<evidence type="ECO:0000256" key="1">
    <source>
        <dbReference type="SAM" id="Coils"/>
    </source>
</evidence>
<dbReference type="InterPro" id="IPR021944">
    <property type="entry name" value="DUF3560"/>
</dbReference>
<reference evidence="2" key="1">
    <citation type="journal article" date="2014" name="Int. J. Syst. Evol. Microbiol.">
        <title>Complete genome sequence of Corynebacterium casei LMG S-19264T (=DSM 44701T), isolated from a smear-ripened cheese.</title>
        <authorList>
            <consortium name="US DOE Joint Genome Institute (JGI-PGF)"/>
            <person name="Walter F."/>
            <person name="Albersmeier A."/>
            <person name="Kalinowski J."/>
            <person name="Ruckert C."/>
        </authorList>
    </citation>
    <scope>NUCLEOTIDE SEQUENCE</scope>
    <source>
        <strain evidence="2">CGMCC 4.5737</strain>
    </source>
</reference>
<evidence type="ECO:0000313" key="3">
    <source>
        <dbReference type="Proteomes" id="UP000637578"/>
    </source>
</evidence>
<evidence type="ECO:0008006" key="4">
    <source>
        <dbReference type="Google" id="ProtNLM"/>
    </source>
</evidence>
<name>A0A8J3CAY8_9PSEU</name>
<sequence length="393" mass="43968">MRSGPCAGRDLATADRLGPHHHLEPMARREFVMTAHTSGTTLTIHHDYESGTTVQGTTRGSAAHQALKAHRSWVWSRYAGAWLLRSSRHRQSKPSAIAEIERVLTGLGYTVEQDIDDALPSVAQQEADLAARMEERVDRLTERAGRQAAKAAATRAKADAVFATIPLGQPMLADHHSYRADRNRRERAWANLDTSIEQADYAAELARRAETAAHHRGARNNPVTVANRIETLEANQRRFQRELEGEPGWITTTDEHGQPQHRWGIRRPSAERAGHLRRELATLGEQIAYWKDVYAQLQAEGTASPLGPGQVSKGHWVACRGMWMRVVRVNTKSVSVPNPIYPPPQPGEKETTVTIPWHKLSGHRTPEQMPPEFVEAYDAPGTNRVTLRLREQT</sequence>